<sequence>MALCKIEAVIKPFKLEEVKEALTEIGIAGLTVAEVKGFGRQKGHTEIYRGSEYTVDFLPKVKIEVVLEEELLAKATEAIIKAARTGKIGDGKIFVVPVSEAIRIRTGERNEHAI</sequence>
<dbReference type="Gene3D" id="3.30.70.120">
    <property type="match status" value="1"/>
</dbReference>
<dbReference type="GO" id="GO:0005829">
    <property type="term" value="C:cytosol"/>
    <property type="evidence" value="ECO:0007669"/>
    <property type="project" value="TreeGrafter"/>
</dbReference>
<dbReference type="EMBL" id="CABFUZ020000088">
    <property type="protein sequence ID" value="VVM05458.1"/>
    <property type="molecule type" value="Genomic_DNA"/>
</dbReference>
<accession>A0A5E6M952</accession>
<dbReference type="PIRSF" id="PIRSF039144">
    <property type="entry name" value="GlnB"/>
    <property type="match status" value="1"/>
</dbReference>
<evidence type="ECO:0000313" key="9">
    <source>
        <dbReference type="EMBL" id="VVM05458.1"/>
    </source>
</evidence>
<keyword evidence="10" id="KW-1185">Reference proteome</keyword>
<comment type="similarity">
    <text evidence="8">Belongs to the P(II) protein family.</text>
</comment>
<evidence type="ECO:0000313" key="10">
    <source>
        <dbReference type="Proteomes" id="UP000381693"/>
    </source>
</evidence>
<protein>
    <submittedName>
        <fullName evidence="9">Nitrogen regulatory protein P-II</fullName>
    </submittedName>
</protein>
<evidence type="ECO:0000256" key="2">
    <source>
        <dbReference type="ARBA" id="ARBA00022553"/>
    </source>
</evidence>
<reference evidence="9" key="1">
    <citation type="submission" date="2019-09" db="EMBL/GenBank/DDBJ databases">
        <authorList>
            <person name="Cremers G."/>
        </authorList>
    </citation>
    <scope>NUCLEOTIDE SEQUENCE [LARGE SCALE GENOMIC DNA]</scope>
    <source>
        <strain evidence="9">3B</strain>
    </source>
</reference>
<evidence type="ECO:0000256" key="8">
    <source>
        <dbReference type="RuleBase" id="RU003936"/>
    </source>
</evidence>
<dbReference type="AlphaFoldDB" id="A0A5E6M952"/>
<evidence type="ECO:0000256" key="3">
    <source>
        <dbReference type="ARBA" id="ARBA00022741"/>
    </source>
</evidence>
<feature type="modified residue" description="O-UMP-tyrosine" evidence="6">
    <location>
        <position position="53"/>
    </location>
</feature>
<evidence type="ECO:0000256" key="1">
    <source>
        <dbReference type="ARBA" id="ARBA00011233"/>
    </source>
</evidence>
<dbReference type="SUPFAM" id="SSF54913">
    <property type="entry name" value="GlnB-like"/>
    <property type="match status" value="1"/>
</dbReference>
<dbReference type="GO" id="GO:0005524">
    <property type="term" value="F:ATP binding"/>
    <property type="evidence" value="ECO:0007669"/>
    <property type="project" value="TreeGrafter"/>
</dbReference>
<dbReference type="InterPro" id="IPR002332">
    <property type="entry name" value="N-reg_PII_urydylation_site"/>
</dbReference>
<dbReference type="SMART" id="SM00938">
    <property type="entry name" value="P-II"/>
    <property type="match status" value="1"/>
</dbReference>
<comment type="caution">
    <text evidence="9">The sequence shown here is derived from an EMBL/GenBank/DDBJ whole genome shotgun (WGS) entry which is preliminary data.</text>
</comment>
<name>A0A5E6M952_9BACT</name>
<dbReference type="InterPro" id="IPR017918">
    <property type="entry name" value="N-reg_PII_CS"/>
</dbReference>
<dbReference type="Proteomes" id="UP000381693">
    <property type="component" value="Unassembled WGS sequence"/>
</dbReference>
<dbReference type="FunFam" id="3.30.70.120:FF:000001">
    <property type="entry name" value="Nitrogen regulatory protein P-II"/>
    <property type="match status" value="1"/>
</dbReference>
<dbReference type="InterPro" id="IPR011322">
    <property type="entry name" value="N-reg_PII-like_a/b"/>
</dbReference>
<dbReference type="PANTHER" id="PTHR30115:SF11">
    <property type="entry name" value="NITROGEN REGULATORY PROTEIN P-II HOMOLOG"/>
    <property type="match status" value="1"/>
</dbReference>
<dbReference type="PROSITE" id="PS00638">
    <property type="entry name" value="PII_GLNB_CTER"/>
    <property type="match status" value="1"/>
</dbReference>
<proteinExistence type="inferred from homology"/>
<dbReference type="PROSITE" id="PS00496">
    <property type="entry name" value="PII_GLNB_UMP"/>
    <property type="match status" value="1"/>
</dbReference>
<keyword evidence="2 7" id="KW-0597">Phosphoprotein</keyword>
<organism evidence="9 10">
    <name type="scientific">Methylacidimicrobium cyclopophantes</name>
    <dbReference type="NCBI Taxonomy" id="1041766"/>
    <lineage>
        <taxon>Bacteria</taxon>
        <taxon>Pseudomonadati</taxon>
        <taxon>Verrucomicrobiota</taxon>
        <taxon>Methylacidimicrobium</taxon>
    </lineage>
</organism>
<comment type="subunit">
    <text evidence="1">Homotrimer.</text>
</comment>
<evidence type="ECO:0000256" key="6">
    <source>
        <dbReference type="PIRSR" id="PIRSR039144-50"/>
    </source>
</evidence>
<keyword evidence="3" id="KW-0547">Nucleotide-binding</keyword>
<evidence type="ECO:0000256" key="5">
    <source>
        <dbReference type="ARBA" id="ARBA00023163"/>
    </source>
</evidence>
<keyword evidence="5" id="KW-0804">Transcription</keyword>
<dbReference type="GO" id="GO:0006808">
    <property type="term" value="P:regulation of nitrogen utilization"/>
    <property type="evidence" value="ECO:0007669"/>
    <property type="project" value="InterPro"/>
</dbReference>
<dbReference type="InterPro" id="IPR002187">
    <property type="entry name" value="N-reg_PII"/>
</dbReference>
<gene>
    <name evidence="9" type="primary">glnB</name>
    <name evidence="9" type="ORF">MAMC_00603</name>
</gene>
<dbReference type="PRINTS" id="PR00340">
    <property type="entry name" value="PIIGLNB"/>
</dbReference>
<evidence type="ECO:0000256" key="4">
    <source>
        <dbReference type="ARBA" id="ARBA00023015"/>
    </source>
</evidence>
<dbReference type="PANTHER" id="PTHR30115">
    <property type="entry name" value="NITROGEN REGULATORY PROTEIN P-II"/>
    <property type="match status" value="1"/>
</dbReference>
<evidence type="ECO:0000256" key="7">
    <source>
        <dbReference type="PIRSR" id="PIRSR602187-50"/>
    </source>
</evidence>
<dbReference type="Pfam" id="PF00543">
    <property type="entry name" value="P-II"/>
    <property type="match status" value="1"/>
</dbReference>
<dbReference type="GO" id="GO:0030234">
    <property type="term" value="F:enzyme regulator activity"/>
    <property type="evidence" value="ECO:0007669"/>
    <property type="project" value="InterPro"/>
</dbReference>
<keyword evidence="4" id="KW-0805">Transcription regulation</keyword>
<dbReference type="OrthoDB" id="9802729at2"/>
<dbReference type="PROSITE" id="PS51343">
    <property type="entry name" value="PII_GLNB_DOM"/>
    <property type="match status" value="1"/>
</dbReference>
<dbReference type="InterPro" id="IPR015867">
    <property type="entry name" value="N-reg_PII/ATP_PRibTrfase_C"/>
</dbReference>